<evidence type="ECO:0000256" key="7">
    <source>
        <dbReference type="ARBA" id="ARBA00022840"/>
    </source>
</evidence>
<dbReference type="SUPFAM" id="SSF55060">
    <property type="entry name" value="GHMP Kinase, C-terminal domain"/>
    <property type="match status" value="1"/>
</dbReference>
<comment type="function">
    <text evidence="9">Catalyzes the phosphorylation of the position 2 hydroxy group of 4-diphosphocytidyl-2C-methyl-D-erythritol.</text>
</comment>
<dbReference type="InterPro" id="IPR020568">
    <property type="entry name" value="Ribosomal_Su5_D2-typ_SF"/>
</dbReference>
<dbReference type="Proteomes" id="UP001232536">
    <property type="component" value="Unassembled WGS sequence"/>
</dbReference>
<feature type="active site" evidence="9">
    <location>
        <position position="14"/>
    </location>
</feature>
<comment type="caution">
    <text evidence="12">The sequence shown here is derived from an EMBL/GenBank/DDBJ whole genome shotgun (WGS) entry which is preliminary data.</text>
</comment>
<dbReference type="InterPro" id="IPR006204">
    <property type="entry name" value="GHMP_kinase_N_dom"/>
</dbReference>
<evidence type="ECO:0000259" key="10">
    <source>
        <dbReference type="Pfam" id="PF00288"/>
    </source>
</evidence>
<dbReference type="InterPro" id="IPR014721">
    <property type="entry name" value="Ribsml_uS5_D2-typ_fold_subgr"/>
</dbReference>
<name>A0ABT9D7F9_9CELL</name>
<dbReference type="NCBIfam" id="TIGR00154">
    <property type="entry name" value="ispE"/>
    <property type="match status" value="1"/>
</dbReference>
<keyword evidence="13" id="KW-1185">Reference proteome</keyword>
<accession>A0ABT9D7F9</accession>
<feature type="active site" evidence="9">
    <location>
        <position position="141"/>
    </location>
</feature>
<feature type="binding site" evidence="9">
    <location>
        <begin position="99"/>
        <end position="109"/>
    </location>
    <ligand>
        <name>ATP</name>
        <dbReference type="ChEBI" id="CHEBI:30616"/>
    </ligand>
</feature>
<dbReference type="PANTHER" id="PTHR43527:SF2">
    <property type="entry name" value="4-DIPHOSPHOCYTIDYL-2-C-METHYL-D-ERYTHRITOL KINASE, CHLOROPLASTIC"/>
    <property type="match status" value="1"/>
</dbReference>
<evidence type="ECO:0000313" key="12">
    <source>
        <dbReference type="EMBL" id="MDO8106788.1"/>
    </source>
</evidence>
<dbReference type="Gene3D" id="3.30.70.890">
    <property type="entry name" value="GHMP kinase, C-terminal domain"/>
    <property type="match status" value="1"/>
</dbReference>
<feature type="domain" description="GHMP kinase C-terminal" evidence="11">
    <location>
        <begin position="207"/>
        <end position="283"/>
    </location>
</feature>
<keyword evidence="5 9" id="KW-0547">Nucleotide-binding</keyword>
<feature type="domain" description="GHMP kinase N-terminal" evidence="10">
    <location>
        <begin position="71"/>
        <end position="148"/>
    </location>
</feature>
<keyword evidence="9" id="KW-0414">Isoprene biosynthesis</keyword>
<evidence type="ECO:0000256" key="6">
    <source>
        <dbReference type="ARBA" id="ARBA00022777"/>
    </source>
</evidence>
<evidence type="ECO:0000256" key="8">
    <source>
        <dbReference type="ARBA" id="ARBA00032554"/>
    </source>
</evidence>
<evidence type="ECO:0000256" key="3">
    <source>
        <dbReference type="ARBA" id="ARBA00017473"/>
    </source>
</evidence>
<comment type="pathway">
    <text evidence="9">Isoprenoid biosynthesis; isopentenyl diphosphate biosynthesis via DXP pathway; isopentenyl diphosphate from 1-deoxy-D-xylulose 5-phosphate: step 3/6.</text>
</comment>
<evidence type="ECO:0000313" key="13">
    <source>
        <dbReference type="Proteomes" id="UP001232536"/>
    </source>
</evidence>
<evidence type="ECO:0000256" key="2">
    <source>
        <dbReference type="ARBA" id="ARBA00012052"/>
    </source>
</evidence>
<dbReference type="RefSeq" id="WP_304600433.1">
    <property type="nucleotide sequence ID" value="NZ_JAUQYO010000001.1"/>
</dbReference>
<evidence type="ECO:0000256" key="9">
    <source>
        <dbReference type="HAMAP-Rule" id="MF_00061"/>
    </source>
</evidence>
<dbReference type="HAMAP" id="MF_00061">
    <property type="entry name" value="IspE"/>
    <property type="match status" value="1"/>
</dbReference>
<dbReference type="InterPro" id="IPR013750">
    <property type="entry name" value="GHMP_kinase_C_dom"/>
</dbReference>
<reference evidence="12 13" key="1">
    <citation type="submission" date="2023-07" db="EMBL/GenBank/DDBJ databases">
        <title>Description of novel actinomycetes strains, isolated from tidal flat sediment.</title>
        <authorList>
            <person name="Lu C."/>
        </authorList>
    </citation>
    <scope>NUCLEOTIDE SEQUENCE [LARGE SCALE GENOMIC DNA]</scope>
    <source>
        <strain evidence="12 13">SYSU T00b441</strain>
    </source>
</reference>
<dbReference type="EMBL" id="JAUQYP010000001">
    <property type="protein sequence ID" value="MDO8106788.1"/>
    <property type="molecule type" value="Genomic_DNA"/>
</dbReference>
<dbReference type="EC" id="2.7.1.148" evidence="2 9"/>
<gene>
    <name evidence="9" type="primary">ispE</name>
    <name evidence="12" type="ORF">Q6348_06200</name>
</gene>
<sequence>MSIPDAVTVRAPGKLNLSLGVGRRRPDGFHPLATVFQAVSVYEEVTATAADAMSLTVEGADADRVPTDESNLAWRAALLVAQDVGMEPLVRLHVRKRVPVAGGMAGGSADAAAALLACDALWGAGLSKDRLVELAAELGSDVPFVLLGHTAVGTQRGDLLSPALCRGRYHWALATRRAGLSTADVYRRFDELVDPGTRDPEPDRDLLVALRAADLAAVGRCLGNDLQAAALELAPELERTLDAATRAGALGAVVTGSGPTVAALGRSRRHATELATAMRAAGEADQTLTVVGPVAGARAQ</sequence>
<dbReference type="SUPFAM" id="SSF54211">
    <property type="entry name" value="Ribosomal protein S5 domain 2-like"/>
    <property type="match status" value="1"/>
</dbReference>
<keyword evidence="6 9" id="KW-0418">Kinase</keyword>
<proteinExistence type="inferred from homology"/>
<dbReference type="PIRSF" id="PIRSF010376">
    <property type="entry name" value="IspE"/>
    <property type="match status" value="1"/>
</dbReference>
<dbReference type="Pfam" id="PF00288">
    <property type="entry name" value="GHMP_kinases_N"/>
    <property type="match status" value="1"/>
</dbReference>
<organism evidence="12 13">
    <name type="scientific">Actinotalea lenta</name>
    <dbReference type="NCBI Taxonomy" id="3064654"/>
    <lineage>
        <taxon>Bacteria</taxon>
        <taxon>Bacillati</taxon>
        <taxon>Actinomycetota</taxon>
        <taxon>Actinomycetes</taxon>
        <taxon>Micrococcales</taxon>
        <taxon>Cellulomonadaceae</taxon>
        <taxon>Actinotalea</taxon>
    </lineage>
</organism>
<dbReference type="GO" id="GO:0050515">
    <property type="term" value="F:4-(cytidine 5'-diphospho)-2-C-methyl-D-erythritol kinase activity"/>
    <property type="evidence" value="ECO:0007669"/>
    <property type="project" value="UniProtKB-EC"/>
</dbReference>
<comment type="catalytic activity">
    <reaction evidence="9">
        <text>4-CDP-2-C-methyl-D-erythritol + ATP = 4-CDP-2-C-methyl-D-erythritol 2-phosphate + ADP + H(+)</text>
        <dbReference type="Rhea" id="RHEA:18437"/>
        <dbReference type="ChEBI" id="CHEBI:15378"/>
        <dbReference type="ChEBI" id="CHEBI:30616"/>
        <dbReference type="ChEBI" id="CHEBI:57823"/>
        <dbReference type="ChEBI" id="CHEBI:57919"/>
        <dbReference type="ChEBI" id="CHEBI:456216"/>
        <dbReference type="EC" id="2.7.1.148"/>
    </reaction>
</comment>
<dbReference type="Pfam" id="PF08544">
    <property type="entry name" value="GHMP_kinases_C"/>
    <property type="match status" value="1"/>
</dbReference>
<dbReference type="InterPro" id="IPR004424">
    <property type="entry name" value="IspE"/>
</dbReference>
<dbReference type="PANTHER" id="PTHR43527">
    <property type="entry name" value="4-DIPHOSPHOCYTIDYL-2-C-METHYL-D-ERYTHRITOL KINASE, CHLOROPLASTIC"/>
    <property type="match status" value="1"/>
</dbReference>
<protein>
    <recommendedName>
        <fullName evidence="3 9">4-diphosphocytidyl-2-C-methyl-D-erythritol kinase</fullName>
        <shortName evidence="9">CMK</shortName>
        <ecNumber evidence="2 9">2.7.1.148</ecNumber>
    </recommendedName>
    <alternativeName>
        <fullName evidence="8 9">4-(cytidine-5'-diphospho)-2-C-methyl-D-erythritol kinase</fullName>
    </alternativeName>
</protein>
<keyword evidence="4 9" id="KW-0808">Transferase</keyword>
<evidence type="ECO:0000256" key="4">
    <source>
        <dbReference type="ARBA" id="ARBA00022679"/>
    </source>
</evidence>
<keyword evidence="7 9" id="KW-0067">ATP-binding</keyword>
<evidence type="ECO:0000259" key="11">
    <source>
        <dbReference type="Pfam" id="PF08544"/>
    </source>
</evidence>
<evidence type="ECO:0000256" key="1">
    <source>
        <dbReference type="ARBA" id="ARBA00009684"/>
    </source>
</evidence>
<dbReference type="NCBIfam" id="NF002870">
    <property type="entry name" value="PRK03188.1"/>
    <property type="match status" value="1"/>
</dbReference>
<dbReference type="Gene3D" id="3.30.230.10">
    <property type="match status" value="1"/>
</dbReference>
<evidence type="ECO:0000256" key="5">
    <source>
        <dbReference type="ARBA" id="ARBA00022741"/>
    </source>
</evidence>
<dbReference type="InterPro" id="IPR036554">
    <property type="entry name" value="GHMP_kinase_C_sf"/>
</dbReference>
<comment type="similarity">
    <text evidence="1 9">Belongs to the GHMP kinase family. IspE subfamily.</text>
</comment>